<keyword evidence="2" id="KW-0464">Manganese</keyword>
<comment type="cofactor">
    <cofactor evidence="2">
        <name>Mn(2+)</name>
        <dbReference type="ChEBI" id="CHEBI:29035"/>
    </cofactor>
    <text evidence="2">The Mn(2+) ion enhances activity.</text>
</comment>
<dbReference type="PIRSF" id="PIRSF005962">
    <property type="entry name" value="Pept_M20D_amidohydro"/>
    <property type="match status" value="1"/>
</dbReference>
<feature type="domain" description="Peptidase M20 dimerisation" evidence="3">
    <location>
        <begin position="187"/>
        <end position="280"/>
    </location>
</feature>
<dbReference type="Gene3D" id="3.40.630.10">
    <property type="entry name" value="Zn peptidases"/>
    <property type="match status" value="1"/>
</dbReference>
<dbReference type="GO" id="GO:0046872">
    <property type="term" value="F:metal ion binding"/>
    <property type="evidence" value="ECO:0007669"/>
    <property type="project" value="UniProtKB-KW"/>
</dbReference>
<gene>
    <name evidence="4" type="primary">yxeP_7</name>
    <name evidence="4" type="ORF">AULFYP135_02348</name>
</gene>
<dbReference type="EC" id="3.-.-.-" evidence="4"/>
<dbReference type="InterPro" id="IPR011650">
    <property type="entry name" value="Peptidase_M20_dimer"/>
</dbReference>
<dbReference type="Pfam" id="PF01546">
    <property type="entry name" value="Peptidase_M20"/>
    <property type="match status" value="1"/>
</dbReference>
<sequence>MNNIREMAHNLQAETIAFRRDLHKNPEPSMEEFRTTDKVAAALDAMGVSYRRLDPTGVIAEVKGTKSNSDKIVALRADMDALSIQEKTDYEFKSINDGIMHACGHDTHTSMLLSAVKIANSIKDQFSGTIRFIFQPGEEVAKGAKAVCAQGGMDGVDAIFGIHAAVQTPVGKLLACYGPSHAATDRYSVVIKGKACHGAAPQTGMDATVCGAAMVMNLQTMVSREFSPMDPLVVTVGSFHSGSRFNIVSGEAVLEGTIRSFSREVHEQIPVVLKRICEETAKTFRCTAEVDYDAITEVLINDKEMIDLGLEAAAKITDAEHIGLKAQAMGGEDFSEYTKYAPAAFFSLGVGGQWPGHSDHYEADEDAFETGVAFYVQVALDALEKLSK</sequence>
<keyword evidence="1 4" id="KW-0378">Hydrolase</keyword>
<dbReference type="FunFam" id="3.30.70.360:FF:000001">
    <property type="entry name" value="N-acetyldiaminopimelate deacetylase"/>
    <property type="match status" value="1"/>
</dbReference>
<accession>A0A6N2V9Y1</accession>
<dbReference type="Gene3D" id="3.30.70.360">
    <property type="match status" value="1"/>
</dbReference>
<dbReference type="InterPro" id="IPR036264">
    <property type="entry name" value="Bact_exopeptidase_dim_dom"/>
</dbReference>
<evidence type="ECO:0000259" key="3">
    <source>
        <dbReference type="Pfam" id="PF07687"/>
    </source>
</evidence>
<feature type="binding site" evidence="2">
    <location>
        <position position="357"/>
    </location>
    <ligand>
        <name>Mn(2+)</name>
        <dbReference type="ChEBI" id="CHEBI:29035"/>
        <label>2</label>
    </ligand>
</feature>
<dbReference type="InterPro" id="IPR002933">
    <property type="entry name" value="Peptidase_M20"/>
</dbReference>
<feature type="binding site" evidence="2">
    <location>
        <position position="139"/>
    </location>
    <ligand>
        <name>Mn(2+)</name>
        <dbReference type="ChEBI" id="CHEBI:29035"/>
        <label>2</label>
    </ligand>
</feature>
<dbReference type="Pfam" id="PF07687">
    <property type="entry name" value="M20_dimer"/>
    <property type="match status" value="1"/>
</dbReference>
<feature type="binding site" evidence="2">
    <location>
        <position position="105"/>
    </location>
    <ligand>
        <name>Mn(2+)</name>
        <dbReference type="ChEBI" id="CHEBI:29035"/>
        <label>2</label>
    </ligand>
</feature>
<proteinExistence type="predicted"/>
<dbReference type="AlphaFoldDB" id="A0A6N2V9Y1"/>
<evidence type="ECO:0000256" key="2">
    <source>
        <dbReference type="PIRSR" id="PIRSR005962-1"/>
    </source>
</evidence>
<dbReference type="PANTHER" id="PTHR11014:SF63">
    <property type="entry name" value="METALLOPEPTIDASE, PUTATIVE (AFU_ORTHOLOGUE AFUA_6G09600)-RELATED"/>
    <property type="match status" value="1"/>
</dbReference>
<keyword evidence="2" id="KW-0479">Metal-binding</keyword>
<dbReference type="SUPFAM" id="SSF53187">
    <property type="entry name" value="Zn-dependent exopeptidases"/>
    <property type="match status" value="1"/>
</dbReference>
<dbReference type="SUPFAM" id="SSF55031">
    <property type="entry name" value="Bacterial exopeptidase dimerisation domain"/>
    <property type="match status" value="1"/>
</dbReference>
<name>A0A6N2V9Y1_9FIRM</name>
<dbReference type="NCBIfam" id="TIGR01891">
    <property type="entry name" value="amidohydrolases"/>
    <property type="match status" value="1"/>
</dbReference>
<organism evidence="4">
    <name type="scientific">uncultured Anaerotruncus sp</name>
    <dbReference type="NCBI Taxonomy" id="905011"/>
    <lineage>
        <taxon>Bacteria</taxon>
        <taxon>Bacillati</taxon>
        <taxon>Bacillota</taxon>
        <taxon>Clostridia</taxon>
        <taxon>Eubacteriales</taxon>
        <taxon>Oscillospiraceae</taxon>
        <taxon>Anaerotruncus</taxon>
        <taxon>environmental samples</taxon>
    </lineage>
</organism>
<dbReference type="EMBL" id="CACRSL010000005">
    <property type="protein sequence ID" value="VYT26283.1"/>
    <property type="molecule type" value="Genomic_DNA"/>
</dbReference>
<evidence type="ECO:0000256" key="1">
    <source>
        <dbReference type="ARBA" id="ARBA00022801"/>
    </source>
</evidence>
<dbReference type="PANTHER" id="PTHR11014">
    <property type="entry name" value="PEPTIDASE M20 FAMILY MEMBER"/>
    <property type="match status" value="1"/>
</dbReference>
<feature type="binding site" evidence="2">
    <location>
        <position position="103"/>
    </location>
    <ligand>
        <name>Mn(2+)</name>
        <dbReference type="ChEBI" id="CHEBI:29035"/>
        <label>2</label>
    </ligand>
</feature>
<dbReference type="GO" id="GO:0050118">
    <property type="term" value="F:N-acetyldiaminopimelate deacetylase activity"/>
    <property type="evidence" value="ECO:0007669"/>
    <property type="project" value="UniProtKB-ARBA"/>
</dbReference>
<dbReference type="GO" id="GO:0019877">
    <property type="term" value="P:diaminopimelate biosynthetic process"/>
    <property type="evidence" value="ECO:0007669"/>
    <property type="project" value="UniProtKB-ARBA"/>
</dbReference>
<dbReference type="InterPro" id="IPR017439">
    <property type="entry name" value="Amidohydrolase"/>
</dbReference>
<evidence type="ECO:0000313" key="4">
    <source>
        <dbReference type="EMBL" id="VYT26283.1"/>
    </source>
</evidence>
<feature type="binding site" evidence="2">
    <location>
        <position position="163"/>
    </location>
    <ligand>
        <name>Mn(2+)</name>
        <dbReference type="ChEBI" id="CHEBI:29035"/>
        <label>2</label>
    </ligand>
</feature>
<protein>
    <submittedName>
        <fullName evidence="4">Putative hydrolase YxeP</fullName>
        <ecNumber evidence="4">3.-.-.-</ecNumber>
    </submittedName>
</protein>
<reference evidence="4" key="1">
    <citation type="submission" date="2019-11" db="EMBL/GenBank/DDBJ databases">
        <authorList>
            <person name="Feng L."/>
        </authorList>
    </citation>
    <scope>NUCLEOTIDE SEQUENCE</scope>
    <source>
        <strain evidence="4">AundefinedLFYP135</strain>
    </source>
</reference>